<evidence type="ECO:0000313" key="2">
    <source>
        <dbReference type="Proteomes" id="UP000193566"/>
    </source>
</evidence>
<dbReference type="Gene3D" id="3.10.180.10">
    <property type="entry name" value="2,3-Dihydroxybiphenyl 1,2-Dioxygenase, domain 1"/>
    <property type="match status" value="1"/>
</dbReference>
<protein>
    <recommendedName>
        <fullName evidence="3">Glyoxalase/Bleomycin resistance protein/Dioxygenase superfamily protein</fullName>
    </recommendedName>
</protein>
<name>A0ABY1M5G9_RHORH</name>
<evidence type="ECO:0008006" key="3">
    <source>
        <dbReference type="Google" id="ProtNLM"/>
    </source>
</evidence>
<gene>
    <name evidence="1" type="ORF">SAMN02745947_00594</name>
</gene>
<reference evidence="1 2" key="1">
    <citation type="submission" date="2017-04" db="EMBL/GenBank/DDBJ databases">
        <authorList>
            <person name="Varghese N."/>
            <person name="Submissions S."/>
        </authorList>
    </citation>
    <scope>NUCLEOTIDE SEQUENCE [LARGE SCALE GENOMIC DNA]</scope>
    <source>
        <strain evidence="1 2">J3</strain>
    </source>
</reference>
<dbReference type="EMBL" id="FXAV01000001">
    <property type="protein sequence ID" value="SMG12379.1"/>
    <property type="molecule type" value="Genomic_DNA"/>
</dbReference>
<dbReference type="Proteomes" id="UP000193566">
    <property type="component" value="Unassembled WGS sequence"/>
</dbReference>
<sequence length="73" mass="7924">MAASTAWYSRLFDTSPALDEDDEPGAVHHAVFTLDGGTPFGLRTHSDSPPQASFDERNTGLDHIAFEFFAPPS</sequence>
<proteinExistence type="predicted"/>
<comment type="caution">
    <text evidence="1">The sequence shown here is derived from an EMBL/GenBank/DDBJ whole genome shotgun (WGS) entry which is preliminary data.</text>
</comment>
<keyword evidence="2" id="KW-1185">Reference proteome</keyword>
<accession>A0ABY1M5G9</accession>
<organism evidence="1 2">
    <name type="scientific">Rhodococcus rhodochrous J3</name>
    <dbReference type="NCBI Taxonomy" id="903528"/>
    <lineage>
        <taxon>Bacteria</taxon>
        <taxon>Bacillati</taxon>
        <taxon>Actinomycetota</taxon>
        <taxon>Actinomycetes</taxon>
        <taxon>Mycobacteriales</taxon>
        <taxon>Nocardiaceae</taxon>
        <taxon>Rhodococcus</taxon>
    </lineage>
</organism>
<evidence type="ECO:0000313" key="1">
    <source>
        <dbReference type="EMBL" id="SMG12379.1"/>
    </source>
</evidence>
<dbReference type="InterPro" id="IPR029068">
    <property type="entry name" value="Glyas_Bleomycin-R_OHBP_Dase"/>
</dbReference>
<dbReference type="SUPFAM" id="SSF54593">
    <property type="entry name" value="Glyoxalase/Bleomycin resistance protein/Dihydroxybiphenyl dioxygenase"/>
    <property type="match status" value="1"/>
</dbReference>